<evidence type="ECO:0000256" key="10">
    <source>
        <dbReference type="RuleBase" id="RU000461"/>
    </source>
</evidence>
<dbReference type="SUPFAM" id="SSF48264">
    <property type="entry name" value="Cytochrome P450"/>
    <property type="match status" value="1"/>
</dbReference>
<comment type="similarity">
    <text evidence="3 10">Belongs to the cytochrome P450 family.</text>
</comment>
<comment type="cofactor">
    <cofactor evidence="1 9">
        <name>heme</name>
        <dbReference type="ChEBI" id="CHEBI:30413"/>
    </cofactor>
</comment>
<dbReference type="InterPro" id="IPR036396">
    <property type="entry name" value="Cyt_P450_sf"/>
</dbReference>
<keyword evidence="5 9" id="KW-0479">Metal-binding</keyword>
<dbReference type="AlphaFoldDB" id="A0A286U747"/>
<sequence>MTHKLLDALFVICVLASFAVSRSWLKRRNQKYPLPPRPKELPIIGNLLDMLSTREIHALEGLRSDYGPIVHLKVLGTNYIYLNDYQLIVDLFEKRGGMYSSRPHLVMNDLEGWSTWFVGALPYGPELRNLRQKLHRFLQPSAIPSYFRPQTHSAHKLADRLIRKPEEFGEMVKHSVAELVMMITHGYKIEEADDPFVGIVEKGVEAFADAQGFYLVNDLPMLQYLPPWLPGMGFLKVAEEGYKVSMDMYKKPYEMFKKNFEEKGQGSSSLAAKLLESGKGKGDQSVDEDFVAKATSLIYAAGADTTVSALLTFILAMTLYPEVQKRAQEELDSVIGKNILPTFDDLPKLKYVNAIRKECLRWQNVVTLSNPHTVEVDDEINGYFIPANSVVFANIWSIFRDPSIYPEPERFIPERFIPSGNEEPPLDPGKIAFSVGRRHCPGKHFAESHTFIDMATLLATCNIEKAINDHGMPIIPKVEYTRQFVRHPIPFKCTIWPRNNEVLSLLRQTIETETLSND</sequence>
<dbReference type="Gene3D" id="1.10.630.10">
    <property type="entry name" value="Cytochrome P450"/>
    <property type="match status" value="1"/>
</dbReference>
<dbReference type="GO" id="GO:0020037">
    <property type="term" value="F:heme binding"/>
    <property type="evidence" value="ECO:0007669"/>
    <property type="project" value="InterPro"/>
</dbReference>
<evidence type="ECO:0000256" key="9">
    <source>
        <dbReference type="PIRSR" id="PIRSR602401-1"/>
    </source>
</evidence>
<keyword evidence="8 10" id="KW-0503">Monooxygenase</keyword>
<feature type="binding site" description="axial binding residue" evidence="9">
    <location>
        <position position="440"/>
    </location>
    <ligand>
        <name>heme</name>
        <dbReference type="ChEBI" id="CHEBI:30413"/>
    </ligand>
    <ligandPart>
        <name>Fe</name>
        <dbReference type="ChEBI" id="CHEBI:18248"/>
    </ligandPart>
</feature>
<reference evidence="11 12" key="1">
    <citation type="journal article" date="2017" name="Mol. Ecol.">
        <title>Comparative and population genomic landscape of Phellinus noxius: A hypervariable fungus causing root rot in trees.</title>
        <authorList>
            <person name="Chung C.L."/>
            <person name="Lee T.J."/>
            <person name="Akiba M."/>
            <person name="Lee H.H."/>
            <person name="Kuo T.H."/>
            <person name="Liu D."/>
            <person name="Ke H.M."/>
            <person name="Yokoi T."/>
            <person name="Roa M.B."/>
            <person name="Lu M.J."/>
            <person name="Chang Y.Y."/>
            <person name="Ann P.J."/>
            <person name="Tsai J.N."/>
            <person name="Chen C.Y."/>
            <person name="Tzean S.S."/>
            <person name="Ota Y."/>
            <person name="Hattori T."/>
            <person name="Sahashi N."/>
            <person name="Liou R.F."/>
            <person name="Kikuchi T."/>
            <person name="Tsai I.J."/>
        </authorList>
    </citation>
    <scope>NUCLEOTIDE SEQUENCE [LARGE SCALE GENOMIC DNA]</scope>
    <source>
        <strain evidence="11 12">FFPRI411160</strain>
    </source>
</reference>
<comment type="pathway">
    <text evidence="2">Secondary metabolite biosynthesis.</text>
</comment>
<dbReference type="InterPro" id="IPR017972">
    <property type="entry name" value="Cyt_P450_CS"/>
</dbReference>
<organism evidence="11 12">
    <name type="scientific">Pyrrhoderma noxium</name>
    <dbReference type="NCBI Taxonomy" id="2282107"/>
    <lineage>
        <taxon>Eukaryota</taxon>
        <taxon>Fungi</taxon>
        <taxon>Dikarya</taxon>
        <taxon>Basidiomycota</taxon>
        <taxon>Agaricomycotina</taxon>
        <taxon>Agaricomycetes</taxon>
        <taxon>Hymenochaetales</taxon>
        <taxon>Hymenochaetaceae</taxon>
        <taxon>Pyrrhoderma</taxon>
    </lineage>
</organism>
<dbReference type="PANTHER" id="PTHR46300">
    <property type="entry name" value="P450, PUTATIVE (EUROFUNG)-RELATED-RELATED"/>
    <property type="match status" value="1"/>
</dbReference>
<name>A0A286U747_9AGAM</name>
<dbReference type="InterPro" id="IPR001128">
    <property type="entry name" value="Cyt_P450"/>
</dbReference>
<dbReference type="STRING" id="2282107.A0A286U747"/>
<dbReference type="InterPro" id="IPR002401">
    <property type="entry name" value="Cyt_P450_E_grp-I"/>
</dbReference>
<dbReference type="PRINTS" id="PR00463">
    <property type="entry name" value="EP450I"/>
</dbReference>
<protein>
    <submittedName>
        <fullName evidence="11">Cytochrome P450</fullName>
    </submittedName>
</protein>
<proteinExistence type="inferred from homology"/>
<gene>
    <name evidence="11" type="ORF">PNOK_0911200</name>
</gene>
<dbReference type="Proteomes" id="UP000217199">
    <property type="component" value="Unassembled WGS sequence"/>
</dbReference>
<evidence type="ECO:0000256" key="8">
    <source>
        <dbReference type="ARBA" id="ARBA00023033"/>
    </source>
</evidence>
<dbReference type="InParanoid" id="A0A286U747"/>
<comment type="caution">
    <text evidence="11">The sequence shown here is derived from an EMBL/GenBank/DDBJ whole genome shotgun (WGS) entry which is preliminary data.</text>
</comment>
<keyword evidence="7 9" id="KW-0408">Iron</keyword>
<dbReference type="InterPro" id="IPR050364">
    <property type="entry name" value="Cytochrome_P450_fung"/>
</dbReference>
<evidence type="ECO:0000313" key="12">
    <source>
        <dbReference type="Proteomes" id="UP000217199"/>
    </source>
</evidence>
<evidence type="ECO:0000256" key="2">
    <source>
        <dbReference type="ARBA" id="ARBA00005179"/>
    </source>
</evidence>
<evidence type="ECO:0000313" key="11">
    <source>
        <dbReference type="EMBL" id="PAV15349.1"/>
    </source>
</evidence>
<dbReference type="EMBL" id="NBII01000010">
    <property type="protein sequence ID" value="PAV15349.1"/>
    <property type="molecule type" value="Genomic_DNA"/>
</dbReference>
<keyword evidence="6 10" id="KW-0560">Oxidoreductase</keyword>
<keyword evidence="4 9" id="KW-0349">Heme</keyword>
<evidence type="ECO:0000256" key="7">
    <source>
        <dbReference type="ARBA" id="ARBA00023004"/>
    </source>
</evidence>
<evidence type="ECO:0000256" key="6">
    <source>
        <dbReference type="ARBA" id="ARBA00023002"/>
    </source>
</evidence>
<dbReference type="GO" id="GO:0004497">
    <property type="term" value="F:monooxygenase activity"/>
    <property type="evidence" value="ECO:0007669"/>
    <property type="project" value="UniProtKB-KW"/>
</dbReference>
<evidence type="ECO:0000256" key="4">
    <source>
        <dbReference type="ARBA" id="ARBA00022617"/>
    </source>
</evidence>
<dbReference type="PANTHER" id="PTHR46300:SF7">
    <property type="entry name" value="P450, PUTATIVE (EUROFUNG)-RELATED"/>
    <property type="match status" value="1"/>
</dbReference>
<accession>A0A286U747</accession>
<dbReference type="CDD" id="cd11065">
    <property type="entry name" value="CYP64-like"/>
    <property type="match status" value="1"/>
</dbReference>
<dbReference type="OrthoDB" id="1055148at2759"/>
<evidence type="ECO:0000256" key="3">
    <source>
        <dbReference type="ARBA" id="ARBA00010617"/>
    </source>
</evidence>
<dbReference type="PROSITE" id="PS00086">
    <property type="entry name" value="CYTOCHROME_P450"/>
    <property type="match status" value="1"/>
</dbReference>
<dbReference type="GO" id="GO:0005506">
    <property type="term" value="F:iron ion binding"/>
    <property type="evidence" value="ECO:0007669"/>
    <property type="project" value="InterPro"/>
</dbReference>
<keyword evidence="12" id="KW-1185">Reference proteome</keyword>
<dbReference type="GO" id="GO:0016705">
    <property type="term" value="F:oxidoreductase activity, acting on paired donors, with incorporation or reduction of molecular oxygen"/>
    <property type="evidence" value="ECO:0007669"/>
    <property type="project" value="InterPro"/>
</dbReference>
<dbReference type="Pfam" id="PF00067">
    <property type="entry name" value="p450"/>
    <property type="match status" value="1"/>
</dbReference>
<evidence type="ECO:0000256" key="1">
    <source>
        <dbReference type="ARBA" id="ARBA00001971"/>
    </source>
</evidence>
<evidence type="ECO:0000256" key="5">
    <source>
        <dbReference type="ARBA" id="ARBA00022723"/>
    </source>
</evidence>